<dbReference type="Gene3D" id="3.40.630.30">
    <property type="match status" value="1"/>
</dbReference>
<protein>
    <submittedName>
        <fullName evidence="2">GCN5-related N-acetyltransferase</fullName>
    </submittedName>
</protein>
<keyword evidence="3" id="KW-1185">Reference proteome</keyword>
<dbReference type="Proteomes" id="UP000000716">
    <property type="component" value="Chromosome"/>
</dbReference>
<sequence length="162" mass="18750">MSDMTIMLTTTRCLIRPFERQDIESFMIYRNDLDWMKDQSFKGLSFEEYENDLLGAQSLQHGMQLAIIDQATDELIGDVYMQQEGMTYWIGYTITPTRARQGYAFEVMSELIRHLTNQGAKEFKAGVLGTNAASIALLKKLNFTFFETELDEQIYRLDVSNI</sequence>
<dbReference type="GO" id="GO:0016747">
    <property type="term" value="F:acyltransferase activity, transferring groups other than amino-acyl groups"/>
    <property type="evidence" value="ECO:0007669"/>
    <property type="project" value="InterPro"/>
</dbReference>
<organism evidence="2 3">
    <name type="scientific">Exiguobacterium sp. (strain ATCC BAA-1283 / AT1b)</name>
    <dbReference type="NCBI Taxonomy" id="360911"/>
    <lineage>
        <taxon>Bacteria</taxon>
        <taxon>Bacillati</taxon>
        <taxon>Bacillota</taxon>
        <taxon>Bacilli</taxon>
        <taxon>Bacillales</taxon>
        <taxon>Bacillales Family XII. Incertae Sedis</taxon>
        <taxon>Exiguobacterium</taxon>
    </lineage>
</organism>
<dbReference type="PANTHER" id="PTHR43792:SF1">
    <property type="entry name" value="N-ACETYLTRANSFERASE DOMAIN-CONTAINING PROTEIN"/>
    <property type="match status" value="1"/>
</dbReference>
<dbReference type="EMBL" id="CP001615">
    <property type="protein sequence ID" value="ACQ70152.1"/>
    <property type="molecule type" value="Genomic_DNA"/>
</dbReference>
<dbReference type="AlphaFoldDB" id="C4KYI9"/>
<dbReference type="STRING" id="360911.EAT1b_1225"/>
<name>C4KYI9_EXISA</name>
<feature type="domain" description="N-acetyltransferase" evidence="1">
    <location>
        <begin position="13"/>
        <end position="162"/>
    </location>
</feature>
<dbReference type="InterPro" id="IPR016181">
    <property type="entry name" value="Acyl_CoA_acyltransferase"/>
</dbReference>
<dbReference type="InterPro" id="IPR051531">
    <property type="entry name" value="N-acetyltransferase"/>
</dbReference>
<dbReference type="SUPFAM" id="SSF55729">
    <property type="entry name" value="Acyl-CoA N-acyltransferases (Nat)"/>
    <property type="match status" value="1"/>
</dbReference>
<dbReference type="Pfam" id="PF13302">
    <property type="entry name" value="Acetyltransf_3"/>
    <property type="match status" value="1"/>
</dbReference>
<dbReference type="InterPro" id="IPR000182">
    <property type="entry name" value="GNAT_dom"/>
</dbReference>
<proteinExistence type="predicted"/>
<dbReference type="PANTHER" id="PTHR43792">
    <property type="entry name" value="GNAT FAMILY, PUTATIVE (AFU_ORTHOLOGUE AFUA_3G00765)-RELATED-RELATED"/>
    <property type="match status" value="1"/>
</dbReference>
<dbReference type="eggNOG" id="ENOG502ZK24">
    <property type="taxonomic scope" value="Bacteria"/>
</dbReference>
<dbReference type="PROSITE" id="PS51186">
    <property type="entry name" value="GNAT"/>
    <property type="match status" value="1"/>
</dbReference>
<reference evidence="2 3" key="1">
    <citation type="journal article" date="2011" name="J. Bacteriol.">
        <title>Complete genome sequence of the Thermophilic Bacterium Exiguobacterium sp. AT1b.</title>
        <authorList>
            <person name="Vishnivetskaya T.A."/>
            <person name="Lucas S."/>
            <person name="Copeland A."/>
            <person name="Lapidus A."/>
            <person name="Glavina Del Rio T."/>
            <person name="Dalin E."/>
            <person name="Tice H."/>
            <person name="Bruce D.C."/>
            <person name="Goodwin L.A."/>
            <person name="Pitluck S."/>
            <person name="Saunders E."/>
            <person name="Brettin T."/>
            <person name="Detter C."/>
            <person name="Han C."/>
            <person name="Larimer F."/>
            <person name="Land M.L."/>
            <person name="Hauser L.J."/>
            <person name="Kyrpides N.C."/>
            <person name="Ovchinnikova G."/>
            <person name="Kathariou S."/>
            <person name="Ramaley R.F."/>
            <person name="Rodrigues D.F."/>
            <person name="Hendrix C."/>
            <person name="Richardson P."/>
            <person name="Tiedje J.M."/>
        </authorList>
    </citation>
    <scope>NUCLEOTIDE SEQUENCE [LARGE SCALE GENOMIC DNA]</scope>
    <source>
        <strain evidence="3">ATCC BAA-1283 / AT1b</strain>
    </source>
</reference>
<dbReference type="HOGENOM" id="CLU_013985_3_6_9"/>
<accession>C4KYI9</accession>
<evidence type="ECO:0000313" key="3">
    <source>
        <dbReference type="Proteomes" id="UP000000716"/>
    </source>
</evidence>
<evidence type="ECO:0000313" key="2">
    <source>
        <dbReference type="EMBL" id="ACQ70152.1"/>
    </source>
</evidence>
<gene>
    <name evidence="2" type="ordered locus">EAT1b_1225</name>
</gene>
<dbReference type="KEGG" id="eat:EAT1b_1225"/>
<evidence type="ECO:0000259" key="1">
    <source>
        <dbReference type="PROSITE" id="PS51186"/>
    </source>
</evidence>